<feature type="compositionally biased region" description="Basic residues" evidence="1">
    <location>
        <begin position="35"/>
        <end position="46"/>
    </location>
</feature>
<proteinExistence type="predicted"/>
<dbReference type="InterPro" id="IPR036875">
    <property type="entry name" value="Znf_CCHC_sf"/>
</dbReference>
<evidence type="ECO:0000313" key="2">
    <source>
        <dbReference type="EMBL" id="RIB27487.1"/>
    </source>
</evidence>
<evidence type="ECO:0000256" key="1">
    <source>
        <dbReference type="SAM" id="MobiDB-lite"/>
    </source>
</evidence>
<keyword evidence="3" id="KW-1185">Reference proteome</keyword>
<accession>A0A397W1L3</accession>
<gene>
    <name evidence="2" type="ORF">C2G38_1770083</name>
</gene>
<dbReference type="GO" id="GO:0008270">
    <property type="term" value="F:zinc ion binding"/>
    <property type="evidence" value="ECO:0007669"/>
    <property type="project" value="InterPro"/>
</dbReference>
<organism evidence="2 3">
    <name type="scientific">Gigaspora rosea</name>
    <dbReference type="NCBI Taxonomy" id="44941"/>
    <lineage>
        <taxon>Eukaryota</taxon>
        <taxon>Fungi</taxon>
        <taxon>Fungi incertae sedis</taxon>
        <taxon>Mucoromycota</taxon>
        <taxon>Glomeromycotina</taxon>
        <taxon>Glomeromycetes</taxon>
        <taxon>Diversisporales</taxon>
        <taxon>Gigasporaceae</taxon>
        <taxon>Gigaspora</taxon>
    </lineage>
</organism>
<dbReference type="GO" id="GO:0003676">
    <property type="term" value="F:nucleic acid binding"/>
    <property type="evidence" value="ECO:0007669"/>
    <property type="project" value="InterPro"/>
</dbReference>
<dbReference type="SUPFAM" id="SSF57756">
    <property type="entry name" value="Retrovirus zinc finger-like domains"/>
    <property type="match status" value="1"/>
</dbReference>
<dbReference type="EMBL" id="QKWP01000097">
    <property type="protein sequence ID" value="RIB27487.1"/>
    <property type="molecule type" value="Genomic_DNA"/>
</dbReference>
<dbReference type="Proteomes" id="UP000266673">
    <property type="component" value="Unassembled WGS sequence"/>
</dbReference>
<reference evidence="2 3" key="1">
    <citation type="submission" date="2018-06" db="EMBL/GenBank/DDBJ databases">
        <title>Comparative genomics reveals the genomic features of Rhizophagus irregularis, R. cerebriforme, R. diaphanum and Gigaspora rosea, and their symbiotic lifestyle signature.</title>
        <authorList>
            <person name="Morin E."/>
            <person name="San Clemente H."/>
            <person name="Chen E.C.H."/>
            <person name="De La Providencia I."/>
            <person name="Hainaut M."/>
            <person name="Kuo A."/>
            <person name="Kohler A."/>
            <person name="Murat C."/>
            <person name="Tang N."/>
            <person name="Roy S."/>
            <person name="Loubradou J."/>
            <person name="Henrissat B."/>
            <person name="Grigoriev I.V."/>
            <person name="Corradi N."/>
            <person name="Roux C."/>
            <person name="Martin F.M."/>
        </authorList>
    </citation>
    <scope>NUCLEOTIDE SEQUENCE [LARGE SCALE GENOMIC DNA]</scope>
    <source>
        <strain evidence="2 3">DAOM 194757</strain>
    </source>
</reference>
<evidence type="ECO:0000313" key="3">
    <source>
        <dbReference type="Proteomes" id="UP000266673"/>
    </source>
</evidence>
<dbReference type="OrthoDB" id="2437341at2759"/>
<sequence length="90" mass="10164">MRVLKENHNSKNVLTVETDKEQLISIDDAANPLRHVGKGAPKKTRLKGAQEDYQPTKKAKSSASIRLCGFCHEPNHYQNTCPKKKSNMEM</sequence>
<protein>
    <recommendedName>
        <fullName evidence="4">CCHC-type domain-containing protein</fullName>
    </recommendedName>
</protein>
<evidence type="ECO:0008006" key="4">
    <source>
        <dbReference type="Google" id="ProtNLM"/>
    </source>
</evidence>
<name>A0A397W1L3_9GLOM</name>
<dbReference type="AlphaFoldDB" id="A0A397W1L3"/>
<comment type="caution">
    <text evidence="2">The sequence shown here is derived from an EMBL/GenBank/DDBJ whole genome shotgun (WGS) entry which is preliminary data.</text>
</comment>
<feature type="region of interest" description="Disordered" evidence="1">
    <location>
        <begin position="34"/>
        <end position="58"/>
    </location>
</feature>